<sequence length="253" mass="26886">MSAPVSIREVLISCIATLLQGVRHVAVGAASPAPAAGAMLARALAEAQGERMRLSILGSVEHNFFTNGSAELFDCAAQGRIDAFFLGGGQIDGRGNVNLVGVGGYPQSQVRWPGSFGSAYLYYLVPRVILFREEHSPRVLVEEAEFISGPGTSPEGIYRPGGPVALLTGKCLFHFDKERGGFSLASLHPGVSLEEVRDLTGFAFTQGEIVPQTPLPSGLRLDLLRGRVRAELEGTYPAFAASWGAELKSEAKT</sequence>
<dbReference type="SMART" id="SM00882">
    <property type="entry name" value="CoA_trans"/>
    <property type="match status" value="1"/>
</dbReference>
<dbReference type="Gene3D" id="3.40.1080.10">
    <property type="entry name" value="Glutaconate Coenzyme A-transferase"/>
    <property type="match status" value="1"/>
</dbReference>
<dbReference type="OrthoDB" id="9813111at2"/>
<gene>
    <name evidence="1" type="ORF">EP867_04300</name>
</gene>
<name>A0A444MF79_9RHOB</name>
<dbReference type="Pfam" id="PF01144">
    <property type="entry name" value="CoA_trans"/>
    <property type="match status" value="1"/>
</dbReference>
<dbReference type="PANTHER" id="PTHR43293:SF3">
    <property type="entry name" value="CHOLESTEROL RING-CLEAVING HYDROLASE IPDB SUBUNIT"/>
    <property type="match status" value="1"/>
</dbReference>
<evidence type="ECO:0000313" key="2">
    <source>
        <dbReference type="Proteomes" id="UP000287168"/>
    </source>
</evidence>
<protein>
    <submittedName>
        <fullName evidence="1">CoA synthetase</fullName>
    </submittedName>
</protein>
<keyword evidence="2" id="KW-1185">Reference proteome</keyword>
<dbReference type="GO" id="GO:0008410">
    <property type="term" value="F:CoA-transferase activity"/>
    <property type="evidence" value="ECO:0007669"/>
    <property type="project" value="InterPro"/>
</dbReference>
<comment type="caution">
    <text evidence="1">The sequence shown here is derived from an EMBL/GenBank/DDBJ whole genome shotgun (WGS) entry which is preliminary data.</text>
</comment>
<evidence type="ECO:0000313" key="1">
    <source>
        <dbReference type="EMBL" id="RWY43629.1"/>
    </source>
</evidence>
<organism evidence="1 2">
    <name type="scientific">Falsigemmobacter intermedius</name>
    <dbReference type="NCBI Taxonomy" id="1553448"/>
    <lineage>
        <taxon>Bacteria</taxon>
        <taxon>Pseudomonadati</taxon>
        <taxon>Pseudomonadota</taxon>
        <taxon>Alphaproteobacteria</taxon>
        <taxon>Rhodobacterales</taxon>
        <taxon>Paracoccaceae</taxon>
        <taxon>Falsigemmobacter</taxon>
    </lineage>
</organism>
<accession>A0A444MF79</accession>
<dbReference type="PANTHER" id="PTHR43293">
    <property type="entry name" value="ACETATE COA-TRANSFERASE YDIF"/>
    <property type="match status" value="1"/>
</dbReference>
<reference evidence="1 2" key="1">
    <citation type="journal article" date="2015" name="Int. J. Syst. Evol. Microbiol.">
        <title>Gemmobacter intermedius sp. nov., isolated from a white stork (Ciconia ciconia).</title>
        <authorList>
            <person name="Kampfer P."/>
            <person name="Jerzak L."/>
            <person name="Wilharm G."/>
            <person name="Golke J."/>
            <person name="Busse H.J."/>
            <person name="Glaeser S.P."/>
        </authorList>
    </citation>
    <scope>NUCLEOTIDE SEQUENCE [LARGE SCALE GENOMIC DNA]</scope>
    <source>
        <strain evidence="1 2">119/4</strain>
    </source>
</reference>
<dbReference type="AlphaFoldDB" id="A0A444MF79"/>
<proteinExistence type="predicted"/>
<dbReference type="RefSeq" id="WP_128486964.1">
    <property type="nucleotide sequence ID" value="NZ_JBHLXB010000008.1"/>
</dbReference>
<dbReference type="SUPFAM" id="SSF100950">
    <property type="entry name" value="NagB/RpiA/CoA transferase-like"/>
    <property type="match status" value="1"/>
</dbReference>
<dbReference type="InterPro" id="IPR037171">
    <property type="entry name" value="NagB/RpiA_transferase-like"/>
</dbReference>
<dbReference type="EMBL" id="SBLC01000004">
    <property type="protein sequence ID" value="RWY43629.1"/>
    <property type="molecule type" value="Genomic_DNA"/>
</dbReference>
<dbReference type="InterPro" id="IPR004165">
    <property type="entry name" value="CoA_trans_fam_I"/>
</dbReference>
<dbReference type="Proteomes" id="UP000287168">
    <property type="component" value="Unassembled WGS sequence"/>
</dbReference>